<dbReference type="Proteomes" id="UP001215598">
    <property type="component" value="Unassembled WGS sequence"/>
</dbReference>
<evidence type="ECO:0000313" key="3">
    <source>
        <dbReference type="Proteomes" id="UP001215598"/>
    </source>
</evidence>
<dbReference type="EMBL" id="JARKIB010000024">
    <property type="protein sequence ID" value="KAJ7766064.1"/>
    <property type="molecule type" value="Genomic_DNA"/>
</dbReference>
<feature type="compositionally biased region" description="Polar residues" evidence="1">
    <location>
        <begin position="11"/>
        <end position="23"/>
    </location>
</feature>
<keyword evidence="3" id="KW-1185">Reference proteome</keyword>
<protein>
    <submittedName>
        <fullName evidence="2">Uncharacterized protein</fullName>
    </submittedName>
</protein>
<evidence type="ECO:0000313" key="2">
    <source>
        <dbReference type="EMBL" id="KAJ7766064.1"/>
    </source>
</evidence>
<name>A0AAD7JJA8_9AGAR</name>
<reference evidence="2" key="1">
    <citation type="submission" date="2023-03" db="EMBL/GenBank/DDBJ databases">
        <title>Massive genome expansion in bonnet fungi (Mycena s.s.) driven by repeated elements and novel gene families across ecological guilds.</title>
        <authorList>
            <consortium name="Lawrence Berkeley National Laboratory"/>
            <person name="Harder C.B."/>
            <person name="Miyauchi S."/>
            <person name="Viragh M."/>
            <person name="Kuo A."/>
            <person name="Thoen E."/>
            <person name="Andreopoulos B."/>
            <person name="Lu D."/>
            <person name="Skrede I."/>
            <person name="Drula E."/>
            <person name="Henrissat B."/>
            <person name="Morin E."/>
            <person name="Kohler A."/>
            <person name="Barry K."/>
            <person name="LaButti K."/>
            <person name="Morin E."/>
            <person name="Salamov A."/>
            <person name="Lipzen A."/>
            <person name="Mereny Z."/>
            <person name="Hegedus B."/>
            <person name="Baldrian P."/>
            <person name="Stursova M."/>
            <person name="Weitz H."/>
            <person name="Taylor A."/>
            <person name="Grigoriev I.V."/>
            <person name="Nagy L.G."/>
            <person name="Martin F."/>
            <person name="Kauserud H."/>
        </authorList>
    </citation>
    <scope>NUCLEOTIDE SEQUENCE</scope>
    <source>
        <strain evidence="2">CBHHK182m</strain>
    </source>
</reference>
<evidence type="ECO:0000256" key="1">
    <source>
        <dbReference type="SAM" id="MobiDB-lite"/>
    </source>
</evidence>
<organism evidence="2 3">
    <name type="scientific">Mycena metata</name>
    <dbReference type="NCBI Taxonomy" id="1033252"/>
    <lineage>
        <taxon>Eukaryota</taxon>
        <taxon>Fungi</taxon>
        <taxon>Dikarya</taxon>
        <taxon>Basidiomycota</taxon>
        <taxon>Agaricomycotina</taxon>
        <taxon>Agaricomycetes</taxon>
        <taxon>Agaricomycetidae</taxon>
        <taxon>Agaricales</taxon>
        <taxon>Marasmiineae</taxon>
        <taxon>Mycenaceae</taxon>
        <taxon>Mycena</taxon>
    </lineage>
</organism>
<comment type="caution">
    <text evidence="2">The sequence shown here is derived from an EMBL/GenBank/DDBJ whole genome shotgun (WGS) entry which is preliminary data.</text>
</comment>
<accession>A0AAD7JJA8</accession>
<sequence>MSWLNPYGASGSRTQPTLRTSLQPQHDLKATATVSDGFYGRLRSTLSPNLKSGHGGRNLLVIIDYYFSGPRYSETVINTGHHLQTASIRSAHEFAARMKKKTAQRGSCCQRESNPPILPQWAKYPNSPRVEGDRHGLRRLIRTLAREQPFHFPWSESWNQLRGLRKKITLSQKCRAESRSPAACVLDRAGKATWLADNGMCSAHMNSNMHPKWKKKKKTQREETYAVGGNRTHQSFRTIFSLRMSRRRPPRSTTA</sequence>
<gene>
    <name evidence="2" type="ORF">B0H16DRAFT_1453957</name>
</gene>
<feature type="region of interest" description="Disordered" evidence="1">
    <location>
        <begin position="1"/>
        <end position="23"/>
    </location>
</feature>
<proteinExistence type="predicted"/>
<dbReference type="AlphaFoldDB" id="A0AAD7JJA8"/>